<accession>A0A226D5U9</accession>
<sequence length="177" mass="19212">MTGKILIVLAVLVVLGAVTETSAHPLAIMDLADPEAAEGQDAIEAGEMRGFFDMTSQKKVLMVVNVCVSQFKYEGDYLGIYRSPPLYYKGKQELEIEKLRYRGRRRRPHAAAPPYADAFYAPPPPKNLISYSFNIATPRRAADAAEKSPKTGAAAAENLSASTSATLLSVSQELCLC</sequence>
<organism evidence="2 3">
    <name type="scientific">Folsomia candida</name>
    <name type="common">Springtail</name>
    <dbReference type="NCBI Taxonomy" id="158441"/>
    <lineage>
        <taxon>Eukaryota</taxon>
        <taxon>Metazoa</taxon>
        <taxon>Ecdysozoa</taxon>
        <taxon>Arthropoda</taxon>
        <taxon>Hexapoda</taxon>
        <taxon>Collembola</taxon>
        <taxon>Entomobryomorpha</taxon>
        <taxon>Isotomoidea</taxon>
        <taxon>Isotomidae</taxon>
        <taxon>Proisotominae</taxon>
        <taxon>Folsomia</taxon>
    </lineage>
</organism>
<feature type="chain" id="PRO_5012104187" evidence="1">
    <location>
        <begin position="24"/>
        <end position="177"/>
    </location>
</feature>
<dbReference type="AlphaFoldDB" id="A0A226D5U9"/>
<comment type="caution">
    <text evidence="2">The sequence shown here is derived from an EMBL/GenBank/DDBJ whole genome shotgun (WGS) entry which is preliminary data.</text>
</comment>
<keyword evidence="1" id="KW-0732">Signal</keyword>
<evidence type="ECO:0000256" key="1">
    <source>
        <dbReference type="SAM" id="SignalP"/>
    </source>
</evidence>
<dbReference type="Proteomes" id="UP000198287">
    <property type="component" value="Unassembled WGS sequence"/>
</dbReference>
<feature type="signal peptide" evidence="1">
    <location>
        <begin position="1"/>
        <end position="23"/>
    </location>
</feature>
<dbReference type="EMBL" id="LNIX01000034">
    <property type="protein sequence ID" value="OXA40238.1"/>
    <property type="molecule type" value="Genomic_DNA"/>
</dbReference>
<name>A0A226D5U9_FOLCA</name>
<protein>
    <submittedName>
        <fullName evidence="2">Uncharacterized protein</fullName>
    </submittedName>
</protein>
<evidence type="ECO:0000313" key="3">
    <source>
        <dbReference type="Proteomes" id="UP000198287"/>
    </source>
</evidence>
<reference evidence="2 3" key="1">
    <citation type="submission" date="2015-12" db="EMBL/GenBank/DDBJ databases">
        <title>The genome of Folsomia candida.</title>
        <authorList>
            <person name="Faddeeva A."/>
            <person name="Derks M.F."/>
            <person name="Anvar Y."/>
            <person name="Smit S."/>
            <person name="Van Straalen N."/>
            <person name="Roelofs D."/>
        </authorList>
    </citation>
    <scope>NUCLEOTIDE SEQUENCE [LARGE SCALE GENOMIC DNA]</scope>
    <source>
        <strain evidence="2 3">VU population</strain>
        <tissue evidence="2">Whole body</tissue>
    </source>
</reference>
<evidence type="ECO:0000313" key="2">
    <source>
        <dbReference type="EMBL" id="OXA40238.1"/>
    </source>
</evidence>
<keyword evidence="3" id="KW-1185">Reference proteome</keyword>
<gene>
    <name evidence="2" type="ORF">Fcan01_25085</name>
</gene>
<proteinExistence type="predicted"/>